<reference evidence="2" key="1">
    <citation type="submission" date="2018-01" db="EMBL/GenBank/DDBJ databases">
        <title>An insight into the sialome of Amazonian anophelines.</title>
        <authorList>
            <person name="Ribeiro J.M."/>
            <person name="Scarpassa V."/>
            <person name="Calvo E."/>
        </authorList>
    </citation>
    <scope>NUCLEOTIDE SEQUENCE</scope>
    <source>
        <tissue evidence="2">Salivary glands</tissue>
    </source>
</reference>
<protein>
    <submittedName>
        <fullName evidence="2">Putative secreted peptide</fullName>
    </submittedName>
</protein>
<evidence type="ECO:0000313" key="2">
    <source>
        <dbReference type="EMBL" id="MBW33159.1"/>
    </source>
</evidence>
<feature type="chain" id="PRO_5014604247" evidence="1">
    <location>
        <begin position="27"/>
        <end position="69"/>
    </location>
</feature>
<evidence type="ECO:0000256" key="1">
    <source>
        <dbReference type="SAM" id="SignalP"/>
    </source>
</evidence>
<organism evidence="2">
    <name type="scientific">Anopheles braziliensis</name>
    <dbReference type="NCBI Taxonomy" id="58242"/>
    <lineage>
        <taxon>Eukaryota</taxon>
        <taxon>Metazoa</taxon>
        <taxon>Ecdysozoa</taxon>
        <taxon>Arthropoda</taxon>
        <taxon>Hexapoda</taxon>
        <taxon>Insecta</taxon>
        <taxon>Pterygota</taxon>
        <taxon>Neoptera</taxon>
        <taxon>Endopterygota</taxon>
        <taxon>Diptera</taxon>
        <taxon>Nematocera</taxon>
        <taxon>Culicoidea</taxon>
        <taxon>Culicidae</taxon>
        <taxon>Anophelinae</taxon>
        <taxon>Anopheles</taxon>
    </lineage>
</organism>
<keyword evidence="1" id="KW-0732">Signal</keyword>
<dbReference type="AlphaFoldDB" id="A0A2M3ZXC7"/>
<proteinExistence type="predicted"/>
<dbReference type="EMBL" id="GGFM01012408">
    <property type="protein sequence ID" value="MBW33159.1"/>
    <property type="molecule type" value="Transcribed_RNA"/>
</dbReference>
<accession>A0A2M3ZXC7</accession>
<name>A0A2M3ZXC7_9DIPT</name>
<sequence>MATPRRSCTVAAILFCVTVLRGAATALECYSCSGEDCAKVATAGYTIACTNSDDVCYSRFDATTRKIIY</sequence>
<feature type="signal peptide" evidence="1">
    <location>
        <begin position="1"/>
        <end position="26"/>
    </location>
</feature>